<feature type="signal peptide" evidence="1">
    <location>
        <begin position="1"/>
        <end position="23"/>
    </location>
</feature>
<evidence type="ECO:0000256" key="1">
    <source>
        <dbReference type="SAM" id="SignalP"/>
    </source>
</evidence>
<name>A0A9X5QI53_PSEMA</name>
<dbReference type="InterPro" id="IPR010546">
    <property type="entry name" value="DUF1120"/>
</dbReference>
<dbReference type="Proteomes" id="UP000077563">
    <property type="component" value="Unassembled WGS sequence"/>
</dbReference>
<evidence type="ECO:0000313" key="2">
    <source>
        <dbReference type="EMBL" id="OAJ46764.1"/>
    </source>
</evidence>
<protein>
    <recommendedName>
        <fullName evidence="4">DUF1120 domain-containing protein</fullName>
    </recommendedName>
</protein>
<dbReference type="Pfam" id="PF06551">
    <property type="entry name" value="DUF1120"/>
    <property type="match status" value="1"/>
</dbReference>
<proteinExistence type="predicted"/>
<accession>A0A9X5QI53</accession>
<organism evidence="2 3">
    <name type="scientific">Pseudomonas marginalis</name>
    <name type="common">Pseudomonas panacis</name>
    <dbReference type="NCBI Taxonomy" id="298"/>
    <lineage>
        <taxon>Bacteria</taxon>
        <taxon>Pseudomonadati</taxon>
        <taxon>Pseudomonadota</taxon>
        <taxon>Gammaproteobacteria</taxon>
        <taxon>Pseudomonadales</taxon>
        <taxon>Pseudomonadaceae</taxon>
        <taxon>Pseudomonas</taxon>
    </lineage>
</organism>
<evidence type="ECO:0000313" key="3">
    <source>
        <dbReference type="Proteomes" id="UP000077563"/>
    </source>
</evidence>
<gene>
    <name evidence="2" type="ORF">AO064_20740</name>
</gene>
<dbReference type="AlphaFoldDB" id="A0A9X5QI53"/>
<comment type="caution">
    <text evidence="2">The sequence shown here is derived from an EMBL/GenBank/DDBJ whole genome shotgun (WGS) entry which is preliminary data.</text>
</comment>
<sequence>MNRTVLTPLIALAWLGSLLPAQAASTTDLSVYGLITPSACEPSLSNGGMHDLGKIAARDLNADQTTPLPTYSLQMAITCEALTLLALEPRDNRLGSNYDSDKPFKFGLGLINDQQKLGYMVLRLQALVADGIALRPIGQTDPATWAPSALLSPDFLTSFAAIGTLVPTPVQVLNAELNIAPTIAPTNTLSLENEVPIDGSVTLSMKYL</sequence>
<dbReference type="EMBL" id="LKEG01000052">
    <property type="protein sequence ID" value="OAJ46764.1"/>
    <property type="molecule type" value="Genomic_DNA"/>
</dbReference>
<evidence type="ECO:0008006" key="4">
    <source>
        <dbReference type="Google" id="ProtNLM"/>
    </source>
</evidence>
<keyword evidence="1" id="KW-0732">Signal</keyword>
<feature type="chain" id="PRO_5040927090" description="DUF1120 domain-containing protein" evidence="1">
    <location>
        <begin position="24"/>
        <end position="208"/>
    </location>
</feature>
<dbReference type="RefSeq" id="WP_064054816.1">
    <property type="nucleotide sequence ID" value="NZ_LKEG01000052.1"/>
</dbReference>
<reference evidence="2 3" key="1">
    <citation type="submission" date="2015-09" db="EMBL/GenBank/DDBJ databases">
        <title>Genome sequence of Pseudomonas marginalis ICMP 3553.</title>
        <authorList>
            <person name="Visnovsky S."/>
            <person name="Lu A."/>
            <person name="Panda P."/>
            <person name="Pitman A."/>
        </authorList>
    </citation>
    <scope>NUCLEOTIDE SEQUENCE [LARGE SCALE GENOMIC DNA]</scope>
    <source>
        <strain evidence="2 3">ICMP 3553</strain>
    </source>
</reference>